<gene>
    <name evidence="1" type="ORF">SAMN05444394_1912</name>
</gene>
<evidence type="ECO:0000313" key="1">
    <source>
        <dbReference type="EMBL" id="SIN80123.1"/>
    </source>
</evidence>
<organism evidence="1 2">
    <name type="scientific">Algoriphagus halophilus</name>
    <dbReference type="NCBI Taxonomy" id="226505"/>
    <lineage>
        <taxon>Bacteria</taxon>
        <taxon>Pseudomonadati</taxon>
        <taxon>Bacteroidota</taxon>
        <taxon>Cytophagia</taxon>
        <taxon>Cytophagales</taxon>
        <taxon>Cyclobacteriaceae</taxon>
        <taxon>Algoriphagus</taxon>
    </lineage>
</organism>
<evidence type="ECO:0008006" key="3">
    <source>
        <dbReference type="Google" id="ProtNLM"/>
    </source>
</evidence>
<dbReference type="STRING" id="226505.SAMN05444394_1912"/>
<keyword evidence="2" id="KW-1185">Reference proteome</keyword>
<name>A0A1N6EAU1_9BACT</name>
<dbReference type="Proteomes" id="UP000185221">
    <property type="component" value="Unassembled WGS sequence"/>
</dbReference>
<protein>
    <recommendedName>
        <fullName evidence="3">Adhesin</fullName>
    </recommendedName>
</protein>
<accession>A0A1N6EAU1</accession>
<sequence>MEELNSGRIVINNREQLKKYFRGGALPLENHFVILIDSMFNKVDDGINKTEEDGLMIFPVGNEEKLLSFYDSLKDKKSSWIISNGKGETKGLILREGDSDLPTIYFQKEGNIGIGTMFPTQKLDVNGLIASKGRVGSFKSDRVPADGKWHQILSGLTGCQGFEIMAYAGKKQQGKYALLHATALSTYGKSKPKITKTCAYYGYWWNKISLKWVGDTFDYGLQIRTLSNYGGDCEIYYQISKIWDDDFLTNF</sequence>
<dbReference type="RefSeq" id="WP_084560911.1">
    <property type="nucleotide sequence ID" value="NZ_FSRC01000001.1"/>
</dbReference>
<reference evidence="2" key="1">
    <citation type="submission" date="2016-11" db="EMBL/GenBank/DDBJ databases">
        <authorList>
            <person name="Varghese N."/>
            <person name="Submissions S."/>
        </authorList>
    </citation>
    <scope>NUCLEOTIDE SEQUENCE [LARGE SCALE GENOMIC DNA]</scope>
    <source>
        <strain evidence="2">DSM 15292</strain>
    </source>
</reference>
<evidence type="ECO:0000313" key="2">
    <source>
        <dbReference type="Proteomes" id="UP000185221"/>
    </source>
</evidence>
<dbReference type="OrthoDB" id="9793307at2"/>
<dbReference type="AlphaFoldDB" id="A0A1N6EAU1"/>
<dbReference type="EMBL" id="FSRC01000001">
    <property type="protein sequence ID" value="SIN80123.1"/>
    <property type="molecule type" value="Genomic_DNA"/>
</dbReference>
<proteinExistence type="predicted"/>